<dbReference type="SUPFAM" id="SSF52540">
    <property type="entry name" value="P-loop containing nucleoside triphosphate hydrolases"/>
    <property type="match status" value="1"/>
</dbReference>
<dbReference type="InterPro" id="IPR003593">
    <property type="entry name" value="AAA+_ATPase"/>
</dbReference>
<dbReference type="GO" id="GO:0005886">
    <property type="term" value="C:plasma membrane"/>
    <property type="evidence" value="ECO:0007669"/>
    <property type="project" value="UniProtKB-SubCell"/>
</dbReference>
<dbReference type="SUPFAM" id="SSF46785">
    <property type="entry name" value="Winged helix' DNA-binding domain"/>
    <property type="match status" value="1"/>
</dbReference>
<dbReference type="AlphaFoldDB" id="A0A969W869"/>
<keyword evidence="4" id="KW-1003">Cell membrane</keyword>
<feature type="region of interest" description="Disordered" evidence="17">
    <location>
        <begin position="222"/>
        <end position="241"/>
    </location>
</feature>
<keyword evidence="7 16" id="KW-0547">Nucleotide-binding</keyword>
<feature type="transmembrane region" description="Helical" evidence="18">
    <location>
        <begin position="176"/>
        <end position="198"/>
    </location>
</feature>
<evidence type="ECO:0000256" key="9">
    <source>
        <dbReference type="ARBA" id="ARBA00022840"/>
    </source>
</evidence>
<comment type="subcellular location">
    <subcellularLocation>
        <location evidence="1">Cell membrane</location>
        <topology evidence="1">Multi-pass membrane protein</topology>
    </subcellularLocation>
</comment>
<organism evidence="20 21">
    <name type="scientific">Solimonas marina</name>
    <dbReference type="NCBI Taxonomy" id="2714601"/>
    <lineage>
        <taxon>Bacteria</taxon>
        <taxon>Pseudomonadati</taxon>
        <taxon>Pseudomonadota</taxon>
        <taxon>Gammaproteobacteria</taxon>
        <taxon>Nevskiales</taxon>
        <taxon>Nevskiaceae</taxon>
        <taxon>Solimonas</taxon>
    </lineage>
</organism>
<dbReference type="InterPro" id="IPR002543">
    <property type="entry name" value="FtsK_dom"/>
</dbReference>
<evidence type="ECO:0000256" key="1">
    <source>
        <dbReference type="ARBA" id="ARBA00004651"/>
    </source>
</evidence>
<evidence type="ECO:0000256" key="13">
    <source>
        <dbReference type="ARBA" id="ARBA00023306"/>
    </source>
</evidence>
<name>A0A969W869_9GAMM</name>
<evidence type="ECO:0000256" key="18">
    <source>
        <dbReference type="SAM" id="Phobius"/>
    </source>
</evidence>
<evidence type="ECO:0000256" key="17">
    <source>
        <dbReference type="SAM" id="MobiDB-lite"/>
    </source>
</evidence>
<dbReference type="FunFam" id="3.40.50.300:FF:000209">
    <property type="entry name" value="Cell division protein FtsK"/>
    <property type="match status" value="1"/>
</dbReference>
<dbReference type="InterPro" id="IPR036390">
    <property type="entry name" value="WH_DNA-bd_sf"/>
</dbReference>
<comment type="caution">
    <text evidence="20">The sequence shown here is derived from an EMBL/GenBank/DDBJ whole genome shotgun (WGS) entry which is preliminary data.</text>
</comment>
<dbReference type="Proteomes" id="UP000653472">
    <property type="component" value="Unassembled WGS sequence"/>
</dbReference>
<dbReference type="InterPro" id="IPR050206">
    <property type="entry name" value="FtsK/SpoIIIE/SftA"/>
</dbReference>
<feature type="transmembrane region" description="Helical" evidence="18">
    <location>
        <begin position="40"/>
        <end position="59"/>
    </location>
</feature>
<dbReference type="SMART" id="SM00382">
    <property type="entry name" value="AAA"/>
    <property type="match status" value="1"/>
</dbReference>
<evidence type="ECO:0000313" key="20">
    <source>
        <dbReference type="EMBL" id="NKF22496.1"/>
    </source>
</evidence>
<evidence type="ECO:0000256" key="14">
    <source>
        <dbReference type="ARBA" id="ARBA00024784"/>
    </source>
</evidence>
<dbReference type="GO" id="GO:0003677">
    <property type="term" value="F:DNA binding"/>
    <property type="evidence" value="ECO:0007669"/>
    <property type="project" value="UniProtKB-KW"/>
</dbReference>
<evidence type="ECO:0000256" key="10">
    <source>
        <dbReference type="ARBA" id="ARBA00022989"/>
    </source>
</evidence>
<dbReference type="GO" id="GO:0007059">
    <property type="term" value="P:chromosome segregation"/>
    <property type="evidence" value="ECO:0007669"/>
    <property type="project" value="UniProtKB-KW"/>
</dbReference>
<evidence type="ECO:0000313" key="21">
    <source>
        <dbReference type="Proteomes" id="UP000653472"/>
    </source>
</evidence>
<keyword evidence="9 16" id="KW-0067">ATP-binding</keyword>
<comment type="similarity">
    <text evidence="2">Belongs to the FtsK/SpoIIIE/SftA family.</text>
</comment>
<evidence type="ECO:0000256" key="15">
    <source>
        <dbReference type="ARBA" id="ARBA00025923"/>
    </source>
</evidence>
<evidence type="ECO:0000256" key="6">
    <source>
        <dbReference type="ARBA" id="ARBA00022692"/>
    </source>
</evidence>
<dbReference type="EMBL" id="JAAVXB010000004">
    <property type="protein sequence ID" value="NKF22496.1"/>
    <property type="molecule type" value="Genomic_DNA"/>
</dbReference>
<dbReference type="SMART" id="SM00843">
    <property type="entry name" value="Ftsk_gamma"/>
    <property type="match status" value="1"/>
</dbReference>
<evidence type="ECO:0000259" key="19">
    <source>
        <dbReference type="PROSITE" id="PS50901"/>
    </source>
</evidence>
<dbReference type="InterPro" id="IPR025199">
    <property type="entry name" value="FtsK_4TM"/>
</dbReference>
<dbReference type="Pfam" id="PF09397">
    <property type="entry name" value="FtsK_gamma"/>
    <property type="match status" value="1"/>
</dbReference>
<dbReference type="Pfam" id="PF17854">
    <property type="entry name" value="FtsK_alpha"/>
    <property type="match status" value="1"/>
</dbReference>
<keyword evidence="8" id="KW-0159">Chromosome partition</keyword>
<reference evidence="20" key="1">
    <citation type="submission" date="2020-03" db="EMBL/GenBank/DDBJ databases">
        <title>Solimonas marina sp. nov., isolated from deep seawater of the Pacific Ocean.</title>
        <authorList>
            <person name="Liu X."/>
            <person name="Lai Q."/>
            <person name="Sun F."/>
            <person name="Gai Y."/>
            <person name="Li G."/>
            <person name="Shao Z."/>
        </authorList>
    </citation>
    <scope>NUCLEOTIDE SEQUENCE</scope>
    <source>
        <strain evidence="20">C16B3</strain>
    </source>
</reference>
<keyword evidence="11" id="KW-0238">DNA-binding</keyword>
<keyword evidence="6 18" id="KW-0812">Transmembrane</keyword>
<dbReference type="Pfam" id="PF13491">
    <property type="entry name" value="FtsK_4TM"/>
    <property type="match status" value="1"/>
</dbReference>
<sequence length="830" mass="88175">MLSFLLGDLRSPVSRMFRAKTHATDQSVGPGWLERLPREAAMLGCLGLSLFLLVTLASFSPDDPGWSSSGSGAPVQNLAGPIGAWIADVLLSLCGYVAFLLPLAVLLIGIRIFSNAEPGAGMPRGVRVAAWIVLLLTLAALAAQHIGASPNWAPQGSGGIAGQATAASLTSVLGNFGGSLLLLTLAVVAAPLALTFSWMDILDRVGSWVFALASRRIEKIRKPAADDEAASPDEVAERADKDDFESFVGKSTKRGRTAPAARIEPQFGEAALFADDDVPPVAAGKRKARKAPSLTGSEEEQLGLLPPPPAPAPRAVKSSSKPEAIEVPAFSGDPLPPSTILDAPRPSGRQYTPDELERLSRDVEHHLESFGIKAQVVAATPGPVITRFEIQPAPGVKGAQITNLSRDLARSLSVSSVRVIEVIEGKSVVGIEIPNQKREMVMLREIIDSSTYRNSTSPLTLALGKDIAGNPMSGDLAKMPHLLVAGTTGSGKSVAINGMILSMLFKATADEVRFIFIDPKMLELSVYEGIPHLLTPVVTDMKDAANALRWCVAEMERRYRLMAALGVRNLAGLNRKVSDAADAGEPIRDPLQTKPEDLFDAADAAPEAPLLEHMPHIVVVIDELADMMMVVGKKVEELIARIAQKARAAGIHLIVATQRPSVDVITGLIKANIPSRLAFQVASRIDSRTILDEQGAETLLGHGDGLFRPIGASRLDRVHGAFVDDHEVHKVVAYLKQVGEPRYLEDICADEAPAGPAGGDGSDAEADPLYDQAVAMVLETRKASVSWVQRRLKIGYNRAARMVEQMEAAGIVGPSGPGGNREILAPGGRD</sequence>
<evidence type="ECO:0000256" key="12">
    <source>
        <dbReference type="ARBA" id="ARBA00023136"/>
    </source>
</evidence>
<dbReference type="InterPro" id="IPR041027">
    <property type="entry name" value="FtsK_alpha"/>
</dbReference>
<dbReference type="GO" id="GO:0051301">
    <property type="term" value="P:cell division"/>
    <property type="evidence" value="ECO:0007669"/>
    <property type="project" value="UniProtKB-KW"/>
</dbReference>
<dbReference type="InterPro" id="IPR027417">
    <property type="entry name" value="P-loop_NTPase"/>
</dbReference>
<dbReference type="GO" id="GO:0005524">
    <property type="term" value="F:ATP binding"/>
    <property type="evidence" value="ECO:0007669"/>
    <property type="project" value="UniProtKB-UniRule"/>
</dbReference>
<dbReference type="Pfam" id="PF01580">
    <property type="entry name" value="FtsK_SpoIIIE"/>
    <property type="match status" value="1"/>
</dbReference>
<feature type="transmembrane region" description="Helical" evidence="18">
    <location>
        <begin position="128"/>
        <end position="147"/>
    </location>
</feature>
<comment type="function">
    <text evidence="14">Essential cell division protein that coordinates cell division and chromosome segregation. The N-terminus is involved in assembly of the cell-division machinery. The C-terminus functions as a DNA motor that moves dsDNA in an ATP-dependent manner towards the dif recombination site, which is located within the replication terminus region. Translocation stops specifically at Xer-dif sites, where FtsK interacts with the Xer recombinase, allowing activation of chromosome unlinking by recombination. FtsK orienting polar sequences (KOPS) guide the direction of DNA translocation. FtsK can remove proteins from DNA as it translocates, but translocation stops specifically at XerCD-dif site, thereby preventing removal of XerC and XerD from dif.</text>
</comment>
<accession>A0A969W869</accession>
<dbReference type="PROSITE" id="PS50901">
    <property type="entry name" value="FTSK"/>
    <property type="match status" value="1"/>
</dbReference>
<dbReference type="InterPro" id="IPR018541">
    <property type="entry name" value="Ftsk_gamma"/>
</dbReference>
<keyword evidence="21" id="KW-1185">Reference proteome</keyword>
<evidence type="ECO:0000256" key="7">
    <source>
        <dbReference type="ARBA" id="ARBA00022741"/>
    </source>
</evidence>
<dbReference type="PANTHER" id="PTHR22683">
    <property type="entry name" value="SPORULATION PROTEIN RELATED"/>
    <property type="match status" value="1"/>
</dbReference>
<feature type="domain" description="FtsK" evidence="19">
    <location>
        <begin position="469"/>
        <end position="688"/>
    </location>
</feature>
<evidence type="ECO:0000256" key="2">
    <source>
        <dbReference type="ARBA" id="ARBA00006474"/>
    </source>
</evidence>
<dbReference type="CDD" id="cd01127">
    <property type="entry name" value="TrwB_TraG_TraD_VirD4"/>
    <property type="match status" value="1"/>
</dbReference>
<evidence type="ECO:0000256" key="4">
    <source>
        <dbReference type="ARBA" id="ARBA00022475"/>
    </source>
</evidence>
<feature type="transmembrane region" description="Helical" evidence="18">
    <location>
        <begin position="82"/>
        <end position="108"/>
    </location>
</feature>
<comment type="subunit">
    <text evidence="15">Homohexamer. Forms a ring that surrounds DNA.</text>
</comment>
<evidence type="ECO:0000256" key="8">
    <source>
        <dbReference type="ARBA" id="ARBA00022829"/>
    </source>
</evidence>
<keyword evidence="10 18" id="KW-1133">Transmembrane helix</keyword>
<keyword evidence="13" id="KW-0131">Cell cycle</keyword>
<dbReference type="Gene3D" id="3.40.50.300">
    <property type="entry name" value="P-loop containing nucleotide triphosphate hydrolases"/>
    <property type="match status" value="1"/>
</dbReference>
<gene>
    <name evidence="20" type="ORF">G7Y82_09205</name>
</gene>
<feature type="binding site" evidence="16">
    <location>
        <begin position="486"/>
        <end position="493"/>
    </location>
    <ligand>
        <name>ATP</name>
        <dbReference type="ChEBI" id="CHEBI:30616"/>
    </ligand>
</feature>
<protein>
    <recommendedName>
        <fullName evidence="3">DNA translocase FtsK</fullName>
    </recommendedName>
</protein>
<keyword evidence="12 18" id="KW-0472">Membrane</keyword>
<dbReference type="PANTHER" id="PTHR22683:SF41">
    <property type="entry name" value="DNA TRANSLOCASE FTSK"/>
    <property type="match status" value="1"/>
</dbReference>
<keyword evidence="5" id="KW-0132">Cell division</keyword>
<evidence type="ECO:0000256" key="11">
    <source>
        <dbReference type="ARBA" id="ARBA00023125"/>
    </source>
</evidence>
<dbReference type="Gene3D" id="3.30.980.40">
    <property type="match status" value="1"/>
</dbReference>
<evidence type="ECO:0000256" key="16">
    <source>
        <dbReference type="PROSITE-ProRule" id="PRU00289"/>
    </source>
</evidence>
<evidence type="ECO:0000256" key="3">
    <source>
        <dbReference type="ARBA" id="ARBA00020887"/>
    </source>
</evidence>
<feature type="region of interest" description="Disordered" evidence="17">
    <location>
        <begin position="283"/>
        <end position="352"/>
    </location>
</feature>
<proteinExistence type="inferred from homology"/>
<evidence type="ECO:0000256" key="5">
    <source>
        <dbReference type="ARBA" id="ARBA00022618"/>
    </source>
</evidence>
<dbReference type="Gene3D" id="1.10.10.10">
    <property type="entry name" value="Winged helix-like DNA-binding domain superfamily/Winged helix DNA-binding domain"/>
    <property type="match status" value="1"/>
</dbReference>
<dbReference type="InterPro" id="IPR036388">
    <property type="entry name" value="WH-like_DNA-bd_sf"/>
</dbReference>